<dbReference type="EMBL" id="BSST01000001">
    <property type="protein sequence ID" value="GLX80082.1"/>
    <property type="molecule type" value="Genomic_DNA"/>
</dbReference>
<evidence type="ECO:0000313" key="3">
    <source>
        <dbReference type="EMBL" id="GLX80082.1"/>
    </source>
</evidence>
<keyword evidence="2" id="KW-1133">Transmembrane helix</keyword>
<evidence type="ECO:0008006" key="5">
    <source>
        <dbReference type="Google" id="ProtNLM"/>
    </source>
</evidence>
<keyword evidence="2" id="KW-0472">Membrane</keyword>
<evidence type="ECO:0000256" key="1">
    <source>
        <dbReference type="SAM" id="Coils"/>
    </source>
</evidence>
<name>A0ABQ6GW49_9GAMM</name>
<evidence type="ECO:0000256" key="2">
    <source>
        <dbReference type="SAM" id="Phobius"/>
    </source>
</evidence>
<sequence>MAKLSLIVSLIVVYLLSFTTKGFTFSETPEIKYYEQDDITNQIPYFDNRFHIDAQLEEVTLLFYRRRGTPPIILVRPDGSKYKINTIPQDKVQWYDDQTFDMIQIKKPMPGPWQAIGDILPNSKIMLVTDVRLEVEPLAEILLSGETLKVEAQIYNSDKVIDDPLFNDVIELEIAFYSTNNSAYDNFGAEPIELGTFRDDGYELDEYARDSLFTGEFTLDFSAGEWLPIYRVKMPMATRELRQKPVIVRPNPITLSIETSLSPEQGHTLTLNIDDTYVDVNSLIFQGKVIFPDRQSEPFAIMDGSGKQRIKMIDYSEPGLHRVSLNAFGTTINGREFRLVVPDFSFNVERPDGPLVPTLDGESSESSAEAAAREMAEKIAEEKAQFEMQIAQAKAEQEAQVKAREQRTWIIIGVANGIIILLGIGVFFYLRKKKLANKG</sequence>
<dbReference type="NCBIfam" id="TIGR03503">
    <property type="entry name" value="TIGR03503 family protein"/>
    <property type="match status" value="1"/>
</dbReference>
<dbReference type="InterPro" id="IPR020010">
    <property type="entry name" value="CHP03503"/>
</dbReference>
<organism evidence="3 4">
    <name type="scientific">Thalassotalea insulae</name>
    <dbReference type="NCBI Taxonomy" id="2056778"/>
    <lineage>
        <taxon>Bacteria</taxon>
        <taxon>Pseudomonadati</taxon>
        <taxon>Pseudomonadota</taxon>
        <taxon>Gammaproteobacteria</taxon>
        <taxon>Alteromonadales</taxon>
        <taxon>Colwelliaceae</taxon>
        <taxon>Thalassotalea</taxon>
    </lineage>
</organism>
<gene>
    <name evidence="3" type="ORF">tinsulaeT_34220</name>
</gene>
<feature type="transmembrane region" description="Helical" evidence="2">
    <location>
        <begin position="409"/>
        <end position="430"/>
    </location>
</feature>
<comment type="caution">
    <text evidence="3">The sequence shown here is derived from an EMBL/GenBank/DDBJ whole genome shotgun (WGS) entry which is preliminary data.</text>
</comment>
<dbReference type="Proteomes" id="UP001157186">
    <property type="component" value="Unassembled WGS sequence"/>
</dbReference>
<feature type="coiled-coil region" evidence="1">
    <location>
        <begin position="365"/>
        <end position="396"/>
    </location>
</feature>
<keyword evidence="2" id="KW-0812">Transmembrane</keyword>
<evidence type="ECO:0000313" key="4">
    <source>
        <dbReference type="Proteomes" id="UP001157186"/>
    </source>
</evidence>
<proteinExistence type="predicted"/>
<reference evidence="3 4" key="1">
    <citation type="submission" date="2023-03" db="EMBL/GenBank/DDBJ databases">
        <title>Draft genome sequence of Thalassotalea insulae KCTC 62186T.</title>
        <authorList>
            <person name="Sawabe T."/>
        </authorList>
    </citation>
    <scope>NUCLEOTIDE SEQUENCE [LARGE SCALE GENOMIC DNA]</scope>
    <source>
        <strain evidence="3 4">KCTC 62186</strain>
    </source>
</reference>
<dbReference type="RefSeq" id="WP_284246044.1">
    <property type="nucleotide sequence ID" value="NZ_BSST01000001.1"/>
</dbReference>
<keyword evidence="4" id="KW-1185">Reference proteome</keyword>
<accession>A0ABQ6GW49</accession>
<keyword evidence="1" id="KW-0175">Coiled coil</keyword>
<protein>
    <recommendedName>
        <fullName evidence="5">TIGR03503 family protein</fullName>
    </recommendedName>
</protein>